<feature type="region of interest" description="Disordered" evidence="1">
    <location>
        <begin position="1"/>
        <end position="26"/>
    </location>
</feature>
<dbReference type="RefSeq" id="WP_184869606.1">
    <property type="nucleotide sequence ID" value="NZ_BAAAWY010000106.1"/>
</dbReference>
<organism evidence="2 3">
    <name type="scientific">Kutzneria kofuensis</name>
    <dbReference type="NCBI Taxonomy" id="103725"/>
    <lineage>
        <taxon>Bacteria</taxon>
        <taxon>Bacillati</taxon>
        <taxon>Actinomycetota</taxon>
        <taxon>Actinomycetes</taxon>
        <taxon>Pseudonocardiales</taxon>
        <taxon>Pseudonocardiaceae</taxon>
        <taxon>Kutzneria</taxon>
    </lineage>
</organism>
<dbReference type="Proteomes" id="UP000585638">
    <property type="component" value="Unassembled WGS sequence"/>
</dbReference>
<comment type="caution">
    <text evidence="2">The sequence shown here is derived from an EMBL/GenBank/DDBJ whole genome shotgun (WGS) entry which is preliminary data.</text>
</comment>
<protein>
    <submittedName>
        <fullName evidence="2">Uncharacterized protein</fullName>
    </submittedName>
</protein>
<keyword evidence="3" id="KW-1185">Reference proteome</keyword>
<evidence type="ECO:0000256" key="1">
    <source>
        <dbReference type="SAM" id="MobiDB-lite"/>
    </source>
</evidence>
<accession>A0A7W9KR07</accession>
<evidence type="ECO:0000313" key="3">
    <source>
        <dbReference type="Proteomes" id="UP000585638"/>
    </source>
</evidence>
<proteinExistence type="predicted"/>
<gene>
    <name evidence="2" type="ORF">BJ998_008407</name>
</gene>
<name>A0A7W9KR07_9PSEU</name>
<dbReference type="EMBL" id="JACHIR010000002">
    <property type="protein sequence ID" value="MBB5897148.1"/>
    <property type="molecule type" value="Genomic_DNA"/>
</dbReference>
<dbReference type="AlphaFoldDB" id="A0A7W9KR07"/>
<reference evidence="2 3" key="1">
    <citation type="submission" date="2020-08" db="EMBL/GenBank/DDBJ databases">
        <title>Sequencing the genomes of 1000 actinobacteria strains.</title>
        <authorList>
            <person name="Klenk H.-P."/>
        </authorList>
    </citation>
    <scope>NUCLEOTIDE SEQUENCE [LARGE SCALE GENOMIC DNA]</scope>
    <source>
        <strain evidence="2 3">DSM 43851</strain>
    </source>
</reference>
<sequence length="58" mass="6211">MALTKNPARPSLVLDGNPPQQRRRAARHVASLSDNAEQCAELLDMLGLSADDGLAPEE</sequence>
<evidence type="ECO:0000313" key="2">
    <source>
        <dbReference type="EMBL" id="MBB5897148.1"/>
    </source>
</evidence>